<name>A0A9W7DLR0_9STRA</name>
<evidence type="ECO:0000313" key="2">
    <source>
        <dbReference type="EMBL" id="GMH46862.1"/>
    </source>
</evidence>
<comment type="caution">
    <text evidence="2">The sequence shown here is derived from an EMBL/GenBank/DDBJ whole genome shotgun (WGS) entry which is preliminary data.</text>
</comment>
<accession>A0A9W7DLR0</accession>
<gene>
    <name evidence="2" type="ORF">TrLO_g5473</name>
</gene>
<protein>
    <recommendedName>
        <fullName evidence="4">ER membrane protein complex subunit 10</fullName>
    </recommendedName>
</protein>
<sequence>MDSLTFFAVVLAVALSSVAAYEYEFEHQIIHASGVTTPKSSGLKVSWDGSSNKAAVESEINLKSLDFSGVTGTPKEWFYTVSTATTTYSLPFCTLLPNSSLSPKLRLSINLSPGFSGELSSFNLRVTNKLIDASPSPLCSSPSVEKIKKGLKEETTTTTILLLPETSDVIPVSLKTRPPPGMIPLKRNKDVASEISFDTKGKAGKEGEENAGGQSILGKYWWVILPLAVMTLTAPAPEEGGAQAKAK</sequence>
<evidence type="ECO:0008006" key="4">
    <source>
        <dbReference type="Google" id="ProtNLM"/>
    </source>
</evidence>
<dbReference type="AlphaFoldDB" id="A0A9W7DLR0"/>
<reference evidence="3" key="1">
    <citation type="journal article" date="2023" name="Commun. Biol.">
        <title>Genome analysis of Parmales, the sister group of diatoms, reveals the evolutionary specialization of diatoms from phago-mixotrophs to photoautotrophs.</title>
        <authorList>
            <person name="Ban H."/>
            <person name="Sato S."/>
            <person name="Yoshikawa S."/>
            <person name="Yamada K."/>
            <person name="Nakamura Y."/>
            <person name="Ichinomiya M."/>
            <person name="Sato N."/>
            <person name="Blanc-Mathieu R."/>
            <person name="Endo H."/>
            <person name="Kuwata A."/>
            <person name="Ogata H."/>
        </authorList>
    </citation>
    <scope>NUCLEOTIDE SEQUENCE [LARGE SCALE GENOMIC DNA]</scope>
    <source>
        <strain evidence="3">NIES 3700</strain>
    </source>
</reference>
<proteinExistence type="predicted"/>
<dbReference type="Proteomes" id="UP001165122">
    <property type="component" value="Unassembled WGS sequence"/>
</dbReference>
<dbReference type="EMBL" id="BRXW01000350">
    <property type="protein sequence ID" value="GMH46862.1"/>
    <property type="molecule type" value="Genomic_DNA"/>
</dbReference>
<evidence type="ECO:0000256" key="1">
    <source>
        <dbReference type="SAM" id="SignalP"/>
    </source>
</evidence>
<evidence type="ECO:0000313" key="3">
    <source>
        <dbReference type="Proteomes" id="UP001165122"/>
    </source>
</evidence>
<organism evidence="2 3">
    <name type="scientific">Triparma laevis f. longispina</name>
    <dbReference type="NCBI Taxonomy" id="1714387"/>
    <lineage>
        <taxon>Eukaryota</taxon>
        <taxon>Sar</taxon>
        <taxon>Stramenopiles</taxon>
        <taxon>Ochrophyta</taxon>
        <taxon>Bolidophyceae</taxon>
        <taxon>Parmales</taxon>
        <taxon>Triparmaceae</taxon>
        <taxon>Triparma</taxon>
    </lineage>
</organism>
<feature type="chain" id="PRO_5040836195" description="ER membrane protein complex subunit 10" evidence="1">
    <location>
        <begin position="21"/>
        <end position="247"/>
    </location>
</feature>
<feature type="signal peptide" evidence="1">
    <location>
        <begin position="1"/>
        <end position="20"/>
    </location>
</feature>
<dbReference type="OrthoDB" id="1894652at2759"/>
<keyword evidence="1" id="KW-0732">Signal</keyword>
<keyword evidence="3" id="KW-1185">Reference proteome</keyword>